<dbReference type="Gene3D" id="3.40.50.410">
    <property type="entry name" value="von Willebrand factor, type A domain"/>
    <property type="match status" value="1"/>
</dbReference>
<feature type="region of interest" description="Disordered" evidence="1">
    <location>
        <begin position="479"/>
        <end position="506"/>
    </location>
</feature>
<dbReference type="AlphaFoldDB" id="A0A8W8J119"/>
<feature type="region of interest" description="Disordered" evidence="1">
    <location>
        <begin position="663"/>
        <end position="686"/>
    </location>
</feature>
<dbReference type="InterPro" id="IPR036465">
    <property type="entry name" value="vWFA_dom_sf"/>
</dbReference>
<dbReference type="Pfam" id="PF00092">
    <property type="entry name" value="VWA"/>
    <property type="match status" value="1"/>
</dbReference>
<dbReference type="InterPro" id="IPR002035">
    <property type="entry name" value="VWF_A"/>
</dbReference>
<sequence>MNLNSNIRSLWHTVFLIPSLLLLCETASIGEKSPCNPTVDIVFMLDGQSSVSSRDFQKQKDFIRNILERHESPARAVQIGFVVCGNGNVSTSGFRSSTFDVLENVRKLEKPSSDKTPKRTDQCIRAINTVFSLGGREGVKKIAVLLIGEDNSWSDKATKAHVQEAKDNHVSILVITTGNKNFTRLHSLRNIASDDGKFFVLTSFKGLQPLSNDLSTGSCLPIALDFSAKKDKTTEAPATSPRQVSISDVRCRSSGISAFEKLIPFFGWIRVNCANNERVDLIKCECGTSQTIQTQGEDITTSSPVVTKPFKVPNNILNTAVKSALKTHSTVPHQTSTTSEAPVDPSPNKMTSSFQKTHSTTASTSFDTTVSKIKSTTYPDNSVIYQPKVSPKIDLSIFLPPDEKQNHTGEPKTDFQTLFNLLDFSNSSNTGSNNSSMLTDDSNINVNDTLEDKILNSAIISLLDKDMEETKKTFEKNLQSSVSVEEKQGKLPFKKHDAKQKSEQTPSAVLPLALPSSLTIIDTALKTMSNNTLLDEKQNTTKTNETNDSNTISSRKKLISLLQAENSIQTNIISFLKNTTATKSDILDNYTQPDPSSSNETVIEILPTESEVIKNSSKSALLIKLLNMENTLQSKLISLLNKENFFLGHADYDYPDLPTLPPLVPDSTTAAGPTGEHDSTTPSLENITVPSDVMDLFKSDSELESAIAILMHAKSAERSSGVDTHLPSTTPQLSQVEDVKTEPMASSPATTSSPPIITSVYPAVSSTRASVPLTTESEVNSLKPSPTKSLPVVTTTLQIVRQQVQKLALPPLPRKQRQRIIFPLRRGNVKHRPRSSASSNMISKMEEKSKTNLSSQSKDALDATRLNVTRQKTKAVVSSGGQDLTSKVTPLPKTQSPSSLSKDFKGSKPPSLTVVLRKVVKKDMPLPTPKVDDKIKNGKITVF</sequence>
<feature type="compositionally biased region" description="Polar residues" evidence="1">
    <location>
        <begin position="879"/>
        <end position="901"/>
    </location>
</feature>
<evidence type="ECO:0000256" key="1">
    <source>
        <dbReference type="SAM" id="MobiDB-lite"/>
    </source>
</evidence>
<organism evidence="4 5">
    <name type="scientific">Magallana gigas</name>
    <name type="common">Pacific oyster</name>
    <name type="synonym">Crassostrea gigas</name>
    <dbReference type="NCBI Taxonomy" id="29159"/>
    <lineage>
        <taxon>Eukaryota</taxon>
        <taxon>Metazoa</taxon>
        <taxon>Spiralia</taxon>
        <taxon>Lophotrochozoa</taxon>
        <taxon>Mollusca</taxon>
        <taxon>Bivalvia</taxon>
        <taxon>Autobranchia</taxon>
        <taxon>Pteriomorphia</taxon>
        <taxon>Ostreida</taxon>
        <taxon>Ostreoidea</taxon>
        <taxon>Ostreidae</taxon>
        <taxon>Magallana</taxon>
    </lineage>
</organism>
<evidence type="ECO:0000256" key="2">
    <source>
        <dbReference type="SAM" id="SignalP"/>
    </source>
</evidence>
<keyword evidence="5" id="KW-1185">Reference proteome</keyword>
<dbReference type="CDD" id="cd01450">
    <property type="entry name" value="vWFA_subfamily_ECM"/>
    <property type="match status" value="1"/>
</dbReference>
<dbReference type="EnsemblMetazoa" id="G16796.1">
    <property type="protein sequence ID" value="G16796.1:cds"/>
    <property type="gene ID" value="G16796"/>
</dbReference>
<proteinExistence type="predicted"/>
<feature type="region of interest" description="Disordered" evidence="1">
    <location>
        <begin position="828"/>
        <end position="859"/>
    </location>
</feature>
<feature type="signal peptide" evidence="2">
    <location>
        <begin position="1"/>
        <end position="26"/>
    </location>
</feature>
<evidence type="ECO:0000313" key="4">
    <source>
        <dbReference type="EnsemblMetazoa" id="G16796.1:cds"/>
    </source>
</evidence>
<feature type="region of interest" description="Disordered" evidence="1">
    <location>
        <begin position="327"/>
        <end position="358"/>
    </location>
</feature>
<name>A0A8W8J119_MAGGI</name>
<evidence type="ECO:0000313" key="5">
    <source>
        <dbReference type="Proteomes" id="UP000005408"/>
    </source>
</evidence>
<evidence type="ECO:0000259" key="3">
    <source>
        <dbReference type="PROSITE" id="PS50234"/>
    </source>
</evidence>
<feature type="region of interest" description="Disordered" evidence="1">
    <location>
        <begin position="872"/>
        <end position="909"/>
    </location>
</feature>
<dbReference type="OMA" id="LNCAETE"/>
<accession>A0A8W8J119</accession>
<protein>
    <recommendedName>
        <fullName evidence="3">VWFA domain-containing protein</fullName>
    </recommendedName>
</protein>
<dbReference type="InterPro" id="IPR050525">
    <property type="entry name" value="ECM_Assembly_Org"/>
</dbReference>
<dbReference type="SMART" id="SM00327">
    <property type="entry name" value="VWA"/>
    <property type="match status" value="1"/>
</dbReference>
<feature type="domain" description="VWFA" evidence="3">
    <location>
        <begin position="40"/>
        <end position="214"/>
    </location>
</feature>
<dbReference type="Proteomes" id="UP000005408">
    <property type="component" value="Unassembled WGS sequence"/>
</dbReference>
<dbReference type="OrthoDB" id="6089956at2759"/>
<keyword evidence="2" id="KW-0732">Signal</keyword>
<feature type="compositionally biased region" description="Polar residues" evidence="1">
    <location>
        <begin position="348"/>
        <end position="358"/>
    </location>
</feature>
<reference evidence="4" key="1">
    <citation type="submission" date="2022-08" db="UniProtKB">
        <authorList>
            <consortium name="EnsemblMetazoa"/>
        </authorList>
    </citation>
    <scope>IDENTIFICATION</scope>
    <source>
        <strain evidence="4">05x7-T-G4-1.051#20</strain>
    </source>
</reference>
<dbReference type="PANTHER" id="PTHR24020">
    <property type="entry name" value="COLLAGEN ALPHA"/>
    <property type="match status" value="1"/>
</dbReference>
<dbReference type="SUPFAM" id="SSF53300">
    <property type="entry name" value="vWA-like"/>
    <property type="match status" value="1"/>
</dbReference>
<feature type="compositionally biased region" description="Polar residues" evidence="1">
    <location>
        <begin position="327"/>
        <end position="340"/>
    </location>
</feature>
<feature type="region of interest" description="Disordered" evidence="1">
    <location>
        <begin position="718"/>
        <end position="753"/>
    </location>
</feature>
<feature type="compositionally biased region" description="Polar residues" evidence="1">
    <location>
        <begin position="726"/>
        <end position="735"/>
    </location>
</feature>
<feature type="chain" id="PRO_5036475790" description="VWFA domain-containing protein" evidence="2">
    <location>
        <begin position="27"/>
        <end position="943"/>
    </location>
</feature>
<dbReference type="PROSITE" id="PS50234">
    <property type="entry name" value="VWFA"/>
    <property type="match status" value="1"/>
</dbReference>